<protein>
    <submittedName>
        <fullName evidence="2">Hemerythrin domain-containing protein</fullName>
    </submittedName>
</protein>
<organism evidence="2">
    <name type="scientific">Acidithiobacillus sulfuriphilus</name>
    <dbReference type="NCBI Taxonomy" id="1867749"/>
    <lineage>
        <taxon>Bacteria</taxon>
        <taxon>Pseudomonadati</taxon>
        <taxon>Pseudomonadota</taxon>
        <taxon>Acidithiobacillia</taxon>
        <taxon>Acidithiobacillales</taxon>
        <taxon>Acidithiobacillaceae</taxon>
        <taxon>Acidithiobacillus</taxon>
    </lineage>
</organism>
<evidence type="ECO:0000313" key="2">
    <source>
        <dbReference type="EMBL" id="RNF68937.1"/>
    </source>
</evidence>
<dbReference type="EMBL" id="RIZI01000115">
    <property type="protein sequence ID" value="RNF68937.1"/>
    <property type="molecule type" value="Genomic_DNA"/>
</dbReference>
<dbReference type="Pfam" id="PF01814">
    <property type="entry name" value="Hemerythrin"/>
    <property type="match status" value="1"/>
</dbReference>
<evidence type="ECO:0000259" key="1">
    <source>
        <dbReference type="Pfam" id="PF01814"/>
    </source>
</evidence>
<gene>
    <name evidence="2" type="ORF">EC580_02615</name>
</gene>
<dbReference type="InterPro" id="IPR012312">
    <property type="entry name" value="Hemerythrin-like"/>
</dbReference>
<dbReference type="RefSeq" id="WP_123101926.1">
    <property type="nucleotide sequence ID" value="NZ_CP127527.1"/>
</dbReference>
<dbReference type="OrthoDB" id="9792554at2"/>
<name>A0A3M8RKH0_9PROT</name>
<sequence>MGSIDQAMQSDHERLDRILAATAQAVEAGRWQEAREALTKFRRGIEDGHMVVEERTLFPAFEGWEGGGEHPLTALLRKGHQDLRIFFTEMAEAIGAEDAEEFGDLYSTVQIILRQHDAKEESELYPFLAEALADHGAAVAEEMERTARESRDE</sequence>
<proteinExistence type="predicted"/>
<reference evidence="2" key="1">
    <citation type="submission" date="2018-10" db="EMBL/GenBank/DDBJ databases">
        <title>Acidithiobacillus sulfuriphilus sp. nov.: an extremely acidophilic sulfur-oxidizing chemolithotroph isolated from a neutral pH environment.</title>
        <authorList>
            <person name="Falagan C."/>
            <person name="Moya-Beltran A."/>
            <person name="Quatrini R."/>
            <person name="Johnson D.B."/>
        </authorList>
    </citation>
    <scope>NUCLEOTIDE SEQUENCE [LARGE SCALE GENOMIC DNA]</scope>
    <source>
        <strain evidence="2">CJ-2</strain>
    </source>
</reference>
<dbReference type="AlphaFoldDB" id="A0A3M8RKH0"/>
<comment type="caution">
    <text evidence="2">The sequence shown here is derived from an EMBL/GenBank/DDBJ whole genome shotgun (WGS) entry which is preliminary data.</text>
</comment>
<dbReference type="Gene3D" id="1.20.120.520">
    <property type="entry name" value="nmb1532 protein domain like"/>
    <property type="match status" value="1"/>
</dbReference>
<accession>A0A3M8RKH0</accession>
<feature type="domain" description="Hemerythrin-like" evidence="1">
    <location>
        <begin position="6"/>
        <end position="128"/>
    </location>
</feature>